<evidence type="ECO:0000256" key="10">
    <source>
        <dbReference type="ARBA" id="ARBA00023268"/>
    </source>
</evidence>
<comment type="caution">
    <text evidence="12">The sequence shown here is derived from an EMBL/GenBank/DDBJ whole genome shotgun (WGS) entry which is preliminary data.</text>
</comment>
<evidence type="ECO:0000256" key="3">
    <source>
        <dbReference type="ARBA" id="ARBA00022759"/>
    </source>
</evidence>
<proteinExistence type="predicted"/>
<keyword evidence="9" id="KW-0233">DNA recombination</keyword>
<evidence type="ECO:0000256" key="8">
    <source>
        <dbReference type="ARBA" id="ARBA00022932"/>
    </source>
</evidence>
<keyword evidence="8" id="KW-0808">Transferase</keyword>
<dbReference type="GO" id="GO:0004519">
    <property type="term" value="F:endonuclease activity"/>
    <property type="evidence" value="ECO:0007669"/>
    <property type="project" value="UniProtKB-KW"/>
</dbReference>
<dbReference type="InterPro" id="IPR039537">
    <property type="entry name" value="Retrotran_Ty1/copia-like"/>
</dbReference>
<evidence type="ECO:0000256" key="9">
    <source>
        <dbReference type="ARBA" id="ARBA00023172"/>
    </source>
</evidence>
<keyword evidence="1" id="KW-0540">Nuclease</keyword>
<evidence type="ECO:0000256" key="4">
    <source>
        <dbReference type="ARBA" id="ARBA00022801"/>
    </source>
</evidence>
<dbReference type="GO" id="GO:0003887">
    <property type="term" value="F:DNA-directed DNA polymerase activity"/>
    <property type="evidence" value="ECO:0007669"/>
    <property type="project" value="UniProtKB-KW"/>
</dbReference>
<keyword evidence="3" id="KW-0255">Endonuclease</keyword>
<dbReference type="GO" id="GO:0015074">
    <property type="term" value="P:DNA integration"/>
    <property type="evidence" value="ECO:0007669"/>
    <property type="project" value="UniProtKB-KW"/>
</dbReference>
<dbReference type="GO" id="GO:0016787">
    <property type="term" value="F:hydrolase activity"/>
    <property type="evidence" value="ECO:0007669"/>
    <property type="project" value="UniProtKB-KW"/>
</dbReference>
<evidence type="ECO:0000256" key="1">
    <source>
        <dbReference type="ARBA" id="ARBA00022722"/>
    </source>
</evidence>
<gene>
    <name evidence="12" type="ORF">Scaly_0484100</name>
</gene>
<organism evidence="12">
    <name type="scientific">Sesamum calycinum</name>
    <dbReference type="NCBI Taxonomy" id="2727403"/>
    <lineage>
        <taxon>Eukaryota</taxon>
        <taxon>Viridiplantae</taxon>
        <taxon>Streptophyta</taxon>
        <taxon>Embryophyta</taxon>
        <taxon>Tracheophyta</taxon>
        <taxon>Spermatophyta</taxon>
        <taxon>Magnoliopsida</taxon>
        <taxon>eudicotyledons</taxon>
        <taxon>Gunneridae</taxon>
        <taxon>Pentapetalae</taxon>
        <taxon>asterids</taxon>
        <taxon>lamiids</taxon>
        <taxon>Lamiales</taxon>
        <taxon>Pedaliaceae</taxon>
        <taxon>Sesamum</taxon>
    </lineage>
</organism>
<keyword evidence="8" id="KW-0548">Nucleotidyltransferase</keyword>
<reference evidence="12" key="2">
    <citation type="journal article" date="2024" name="Plant">
        <title>Genomic evolution and insights into agronomic trait innovations of Sesamum species.</title>
        <authorList>
            <person name="Miao H."/>
            <person name="Wang L."/>
            <person name="Qu L."/>
            <person name="Liu H."/>
            <person name="Sun Y."/>
            <person name="Le M."/>
            <person name="Wang Q."/>
            <person name="Wei S."/>
            <person name="Zheng Y."/>
            <person name="Lin W."/>
            <person name="Duan Y."/>
            <person name="Cao H."/>
            <person name="Xiong S."/>
            <person name="Wang X."/>
            <person name="Wei L."/>
            <person name="Li C."/>
            <person name="Ma Q."/>
            <person name="Ju M."/>
            <person name="Zhao R."/>
            <person name="Li G."/>
            <person name="Mu C."/>
            <person name="Tian Q."/>
            <person name="Mei H."/>
            <person name="Zhang T."/>
            <person name="Gao T."/>
            <person name="Zhang H."/>
        </authorList>
    </citation>
    <scope>NUCLEOTIDE SEQUENCE</scope>
    <source>
        <strain evidence="12">KEN8</strain>
    </source>
</reference>
<keyword evidence="4" id="KW-0378">Hydrolase</keyword>
<sequence>MVSDLPIINVPSSVCGVCKLHKLNRTPFQVDQAWRANEKLQLVHTDVCGHMSISSYSGSKYFILFIDDFIRLENHQVIGTEWVSKLKLNPDGSINKHKAGLVVKGYSQNQRIDFIETYAPVARFVNMLTRSHLKGAKRIPRYIQLKLSFGVFYKKCSTLKILDFTDSDRVGSLYDSKSTLGYWFTLGSGVIVGVQRNKISTSPLSISGLFRIFSSKTTKPVTISTSIKTPASRSPPFVGILRLLHHYEEATMTLIYATRCLLTTTLMDNPLNSSAIKICSTITPNSSAIKICHS</sequence>
<reference evidence="12" key="1">
    <citation type="submission" date="2020-06" db="EMBL/GenBank/DDBJ databases">
        <authorList>
            <person name="Li T."/>
            <person name="Hu X."/>
            <person name="Zhang T."/>
            <person name="Song X."/>
            <person name="Zhang H."/>
            <person name="Dai N."/>
            <person name="Sheng W."/>
            <person name="Hou X."/>
            <person name="Wei L."/>
        </authorList>
    </citation>
    <scope>NUCLEOTIDE SEQUENCE</scope>
    <source>
        <strain evidence="12">KEN8</strain>
        <tissue evidence="12">Leaf</tissue>
    </source>
</reference>
<name>A0AAW2RPV6_9LAMI</name>
<feature type="domain" description="Reverse transcriptase Ty1/copia-type" evidence="11">
    <location>
        <begin position="73"/>
        <end position="124"/>
    </location>
</feature>
<protein>
    <recommendedName>
        <fullName evidence="11">Reverse transcriptase Ty1/copia-type domain-containing protein</fullName>
    </recommendedName>
</protein>
<evidence type="ECO:0000256" key="2">
    <source>
        <dbReference type="ARBA" id="ARBA00022723"/>
    </source>
</evidence>
<dbReference type="GO" id="GO:0046872">
    <property type="term" value="F:metal ion binding"/>
    <property type="evidence" value="ECO:0007669"/>
    <property type="project" value="UniProtKB-KW"/>
</dbReference>
<evidence type="ECO:0000256" key="5">
    <source>
        <dbReference type="ARBA" id="ARBA00022842"/>
    </source>
</evidence>
<dbReference type="EMBL" id="JACGWM010000003">
    <property type="protein sequence ID" value="KAL0381968.1"/>
    <property type="molecule type" value="Genomic_DNA"/>
</dbReference>
<accession>A0AAW2RPV6</accession>
<dbReference type="GO" id="GO:0006310">
    <property type="term" value="P:DNA recombination"/>
    <property type="evidence" value="ECO:0007669"/>
    <property type="project" value="UniProtKB-KW"/>
</dbReference>
<keyword evidence="5" id="KW-0460">Magnesium</keyword>
<dbReference type="PANTHER" id="PTHR42648">
    <property type="entry name" value="TRANSPOSASE, PUTATIVE-RELATED"/>
    <property type="match status" value="1"/>
</dbReference>
<evidence type="ECO:0000259" key="11">
    <source>
        <dbReference type="Pfam" id="PF07727"/>
    </source>
</evidence>
<dbReference type="PANTHER" id="PTHR42648:SF11">
    <property type="entry name" value="TRANSPOSON TY4-P GAG-POL POLYPROTEIN"/>
    <property type="match status" value="1"/>
</dbReference>
<dbReference type="InterPro" id="IPR013103">
    <property type="entry name" value="RVT_2"/>
</dbReference>
<keyword evidence="10" id="KW-0511">Multifunctional enzyme</keyword>
<dbReference type="GO" id="GO:0003964">
    <property type="term" value="F:RNA-directed DNA polymerase activity"/>
    <property type="evidence" value="ECO:0007669"/>
    <property type="project" value="UniProtKB-KW"/>
</dbReference>
<keyword evidence="7" id="KW-0695">RNA-directed DNA polymerase</keyword>
<keyword evidence="8" id="KW-0239">DNA-directed DNA polymerase</keyword>
<keyword evidence="6" id="KW-0229">DNA integration</keyword>
<evidence type="ECO:0000256" key="6">
    <source>
        <dbReference type="ARBA" id="ARBA00022908"/>
    </source>
</evidence>
<evidence type="ECO:0000313" key="12">
    <source>
        <dbReference type="EMBL" id="KAL0381968.1"/>
    </source>
</evidence>
<evidence type="ECO:0000256" key="7">
    <source>
        <dbReference type="ARBA" id="ARBA00022918"/>
    </source>
</evidence>
<keyword evidence="2" id="KW-0479">Metal-binding</keyword>
<dbReference type="Pfam" id="PF07727">
    <property type="entry name" value="RVT_2"/>
    <property type="match status" value="1"/>
</dbReference>
<dbReference type="AlphaFoldDB" id="A0AAW2RPV6"/>